<comment type="subcellular location">
    <subcellularLocation>
        <location evidence="1">Membrane</location>
        <topology evidence="1">Single-pass membrane protein</topology>
    </subcellularLocation>
</comment>
<keyword evidence="8" id="KW-1185">Reference proteome</keyword>
<dbReference type="PANTHER" id="PTHR36985:SF1">
    <property type="entry name" value="TRANSLOCATION AND ASSEMBLY MODULE SUBUNIT TAMB"/>
    <property type="match status" value="1"/>
</dbReference>
<reference evidence="7 8" key="1">
    <citation type="submission" date="2022-05" db="EMBL/GenBank/DDBJ databases">
        <authorList>
            <person name="Jo J.-H."/>
            <person name="Im W.-T."/>
        </authorList>
    </citation>
    <scope>NUCLEOTIDE SEQUENCE [LARGE SCALE GENOMIC DNA]</scope>
    <source>
        <strain evidence="7 8">NSE70-1</strain>
    </source>
</reference>
<dbReference type="EMBL" id="JAMGBA010000001">
    <property type="protein sequence ID" value="MCL6697246.1"/>
    <property type="molecule type" value="Genomic_DNA"/>
</dbReference>
<protein>
    <submittedName>
        <fullName evidence="7">Translocation/assembly module TamB domain-containing protein</fullName>
    </submittedName>
</protein>
<sequence length="1393" mass="147959">MVETAVTAPGGGEELIILSRRKHWGKRLATELAVLLLVLLSLAVGGLILLDTAPGHRFIVDRLAKVETATGLKIRVGRIEGSIYGKARLRGVAVSDPQGVFLTSPLIVIDWAPGAWLYNDLHIDELESPLVRLERLPKLRKTGRKGPILPNFDIHIGRLKIDRLEVARGVAGAARTGSLLGEADIRAGRAMVGLKLAMLDGDKLAARLDAEPDRDRFDLDVRAIAPRDGLIPAIVGIRRPIDLTINGDGSWTRWRGSARLLVENRESANLALAVDSGRYRLNGMVAPAPFLKGRLQRLTAPQIRVSGNGTFVDRVLDGQLAMISPALRAVVKGGLDLADGRYDKLSLGVDLLRPPALFDNMTGQNVRLLWTLDGPRESANFAYRLTSPRVAFDKTGFVDVKAEGRGKITPWPMRVPLLLKARSITGVGDIAGGILANLSLEGMLSVTPQHIRGDKLKLSSAKVNGTLSLLIDLKTGRFDIAISGGMKRYLIPGIGIVDIETQLQVVPGPNGKGSRVVGKAQAWVRRLDNSFFASLTGGLPRLTTDLERGQDGILHLRNLQLYSPKLRLSGNGIRRKDGTFLIEARGRQEQYGTLRLRLDGPIERPKVELFFDSPNEALGIHDMRLFLDPNAQGFAYRANGQSRLGPFTSNGQILLPKGRPTVIDIAALEVAGSTARGQLRADPGGFTGQLRLAGGPIEGTLDFAPVSGNQKIEAHLAATNLTVAGPPELSLRSGRVDGTIILAEGQTTLDGVLTARGLTTSGITLARLTANARLVNGSGEVRAALAGTRGTAFQMVTVAQVSPDRISISGRGELAKRPLTLDSPAVFTRVAGGWEIAPTRIRFGGGRGTLSGRTGDEPEIHANIEAMPLQLLDIVWPKAGLGGTASGRLDYRWAGQPSGSANLRVRGLSRAGLVLASKPIDVGLNAVLNGGNAAMRAVAVSDGKTIGRAQARFSPLGRGPIVAELMNAPMLFQLRYAGPADTLWRLSGVEVFDLSGPIAVGADVSGRLVDPQIRGSLKADGARLESAVTGTVIEQLKAQGRFAGPRLVLGGISGSTPGGGSIAGSGTVDFSGGKAALDLKFDATRARLLARDDIAATVTGPLAIRSSGEGGTISGNLRLNSGRFTLGRASAAASVPQLQVRNVGQDADLAIEIEQLQPWKLDIDLAGDDLTVRGLGIDSLWRTDVKIGGSVDAPRFTGRADLDRGEYEFAGRSFRLAHGVIRFRGESPPDPLLDIRAEAQVQGLDASILVTGTGLKPEIRFASVPQLPQDELLSRLLFGTSITNLSAPEALQLASAVAALQSGSGNLDPINAVRRAVGLDRLRIIPADIATGQKTAISAGKYLGRKLFVEVITDGQGYSATRVEYQVTRWLSILSSVSTIGRTSANVRVSKDY</sequence>
<name>A0ABT0RQX1_9SPHN</name>
<evidence type="ECO:0000256" key="5">
    <source>
        <dbReference type="SAM" id="Phobius"/>
    </source>
</evidence>
<dbReference type="PANTHER" id="PTHR36985">
    <property type="entry name" value="TRANSLOCATION AND ASSEMBLY MODULE SUBUNIT TAMB"/>
    <property type="match status" value="1"/>
</dbReference>
<dbReference type="Proteomes" id="UP001203410">
    <property type="component" value="Unassembled WGS sequence"/>
</dbReference>
<evidence type="ECO:0000256" key="2">
    <source>
        <dbReference type="ARBA" id="ARBA00022692"/>
    </source>
</evidence>
<comment type="caution">
    <text evidence="7">The sequence shown here is derived from an EMBL/GenBank/DDBJ whole genome shotgun (WGS) entry which is preliminary data.</text>
</comment>
<dbReference type="InterPro" id="IPR007452">
    <property type="entry name" value="TamB_C"/>
</dbReference>
<feature type="transmembrane region" description="Helical" evidence="5">
    <location>
        <begin position="28"/>
        <end position="50"/>
    </location>
</feature>
<gene>
    <name evidence="7" type="ORF">LZ496_00370</name>
</gene>
<accession>A0ABT0RQX1</accession>
<evidence type="ECO:0000313" key="8">
    <source>
        <dbReference type="Proteomes" id="UP001203410"/>
    </source>
</evidence>
<keyword evidence="2 5" id="KW-0812">Transmembrane</keyword>
<feature type="domain" description="Translocation and assembly module TamB C-terminal" evidence="6">
    <location>
        <begin position="1052"/>
        <end position="1388"/>
    </location>
</feature>
<evidence type="ECO:0000313" key="7">
    <source>
        <dbReference type="EMBL" id="MCL6697246.1"/>
    </source>
</evidence>
<evidence type="ECO:0000256" key="3">
    <source>
        <dbReference type="ARBA" id="ARBA00022989"/>
    </source>
</evidence>
<dbReference type="Pfam" id="PF04357">
    <property type="entry name" value="TamB"/>
    <property type="match status" value="1"/>
</dbReference>
<organism evidence="7 8">
    <name type="scientific">Sphingomonas caseinilyticus</name>
    <dbReference type="NCBI Taxonomy" id="2908205"/>
    <lineage>
        <taxon>Bacteria</taxon>
        <taxon>Pseudomonadati</taxon>
        <taxon>Pseudomonadota</taxon>
        <taxon>Alphaproteobacteria</taxon>
        <taxon>Sphingomonadales</taxon>
        <taxon>Sphingomonadaceae</taxon>
        <taxon>Sphingomonas</taxon>
    </lineage>
</organism>
<evidence type="ECO:0000256" key="4">
    <source>
        <dbReference type="ARBA" id="ARBA00023136"/>
    </source>
</evidence>
<keyword evidence="3 5" id="KW-1133">Transmembrane helix</keyword>
<dbReference type="RefSeq" id="WP_249902627.1">
    <property type="nucleotide sequence ID" value="NZ_JAMGBA010000001.1"/>
</dbReference>
<evidence type="ECO:0000259" key="6">
    <source>
        <dbReference type="Pfam" id="PF04357"/>
    </source>
</evidence>
<evidence type="ECO:0000256" key="1">
    <source>
        <dbReference type="ARBA" id="ARBA00004167"/>
    </source>
</evidence>
<proteinExistence type="predicted"/>
<keyword evidence="4 5" id="KW-0472">Membrane</keyword>